<dbReference type="InterPro" id="IPR050301">
    <property type="entry name" value="NTE"/>
</dbReference>
<dbReference type="InterPro" id="IPR045943">
    <property type="entry name" value="DUF6363"/>
</dbReference>
<feature type="domain" description="PNPLA" evidence="5">
    <location>
        <begin position="6"/>
        <end position="171"/>
    </location>
</feature>
<dbReference type="CDD" id="cd07208">
    <property type="entry name" value="Pat_hypo_Ecoli_yjju_like"/>
    <property type="match status" value="1"/>
</dbReference>
<dbReference type="RefSeq" id="WP_272138528.1">
    <property type="nucleotide sequence ID" value="NZ_JAQLOI010000003.1"/>
</dbReference>
<dbReference type="InterPro" id="IPR016035">
    <property type="entry name" value="Acyl_Trfase/lysoPLipase"/>
</dbReference>
<gene>
    <name evidence="6" type="ORF">PGX00_16305</name>
</gene>
<organism evidence="6 7">
    <name type="scientific">Vibrio algarum</name>
    <dbReference type="NCBI Taxonomy" id="3020714"/>
    <lineage>
        <taxon>Bacteria</taxon>
        <taxon>Pseudomonadati</taxon>
        <taxon>Pseudomonadota</taxon>
        <taxon>Gammaproteobacteria</taxon>
        <taxon>Vibrionales</taxon>
        <taxon>Vibrionaceae</taxon>
        <taxon>Vibrio</taxon>
    </lineage>
</organism>
<dbReference type="InterPro" id="IPR037483">
    <property type="entry name" value="YjjU-like"/>
</dbReference>
<dbReference type="Pfam" id="PF01734">
    <property type="entry name" value="Patatin"/>
    <property type="match status" value="1"/>
</dbReference>
<evidence type="ECO:0000256" key="2">
    <source>
        <dbReference type="ARBA" id="ARBA00022963"/>
    </source>
</evidence>
<evidence type="ECO:0000259" key="5">
    <source>
        <dbReference type="PROSITE" id="PS51635"/>
    </source>
</evidence>
<sequence length="293" mass="32496">MSKKALVVEGGAMRGIFAAGVLDSFLQEEYNPFQFTIGASAGASNLLGYLAKQPKRSYQIITDLGTSKNFYNPARFVKGGHLTDVKWLSETSLQQYPLQLDELLSNIPLYAATTDINTGVANYFKVTKDNLLNVMEATTALPIAYRETPCFSGSCFTDGAVADSIPVKEAYRRGARDITVILSHPLSYTMPKSNSHWLMKRLLSDNPVVADTLKTRANRYNQALDFIRFPPNDAKVRVIAPPQDFPVKRLSRQRDVLESGYQMGINAGAEHLANLRGNKRYALEECPACYALQ</sequence>
<dbReference type="EMBL" id="JAQLOI010000003">
    <property type="protein sequence ID" value="MDB1125117.1"/>
    <property type="molecule type" value="Genomic_DNA"/>
</dbReference>
<feature type="active site" description="Nucleophile" evidence="4">
    <location>
        <position position="40"/>
    </location>
</feature>
<keyword evidence="1 4" id="KW-0378">Hydrolase</keyword>
<evidence type="ECO:0000256" key="4">
    <source>
        <dbReference type="PROSITE-ProRule" id="PRU01161"/>
    </source>
</evidence>
<evidence type="ECO:0000256" key="3">
    <source>
        <dbReference type="ARBA" id="ARBA00023098"/>
    </source>
</evidence>
<feature type="short sequence motif" description="DGA/G" evidence="4">
    <location>
        <begin position="158"/>
        <end position="160"/>
    </location>
</feature>
<dbReference type="Pfam" id="PF19890">
    <property type="entry name" value="DUF6363"/>
    <property type="match status" value="1"/>
</dbReference>
<proteinExistence type="predicted"/>
<dbReference type="InterPro" id="IPR002641">
    <property type="entry name" value="PNPLA_dom"/>
</dbReference>
<protein>
    <submittedName>
        <fullName evidence="6">Patatin family protein</fullName>
    </submittedName>
</protein>
<dbReference type="Gene3D" id="3.40.1090.10">
    <property type="entry name" value="Cytosolic phospholipase A2 catalytic domain"/>
    <property type="match status" value="1"/>
</dbReference>
<dbReference type="PANTHER" id="PTHR14226:SF25">
    <property type="entry name" value="PHOSPHOESTERASE"/>
    <property type="match status" value="1"/>
</dbReference>
<keyword evidence="3 4" id="KW-0443">Lipid metabolism</keyword>
<feature type="active site" description="Proton acceptor" evidence="4">
    <location>
        <position position="158"/>
    </location>
</feature>
<evidence type="ECO:0000313" key="6">
    <source>
        <dbReference type="EMBL" id="MDB1125117.1"/>
    </source>
</evidence>
<dbReference type="PANTHER" id="PTHR14226">
    <property type="entry name" value="NEUROPATHY TARGET ESTERASE/SWISS CHEESE D.MELANOGASTER"/>
    <property type="match status" value="1"/>
</dbReference>
<comment type="caution">
    <text evidence="6">The sequence shown here is derived from an EMBL/GenBank/DDBJ whole genome shotgun (WGS) entry which is preliminary data.</text>
</comment>
<dbReference type="Proteomes" id="UP001210678">
    <property type="component" value="Unassembled WGS sequence"/>
</dbReference>
<comment type="caution">
    <text evidence="4">Lacks conserved residue(s) required for the propagation of feature annotation.</text>
</comment>
<accession>A0ABT4YUR8</accession>
<reference evidence="6 7" key="1">
    <citation type="submission" date="2023-01" db="EMBL/GenBank/DDBJ databases">
        <title>Vibrio sp. KJ40-1 sp.nov, isolated from marine algae.</title>
        <authorList>
            <person name="Butt M."/>
            <person name="Kim J.M.J."/>
            <person name="Jeon C.O.C."/>
        </authorList>
    </citation>
    <scope>NUCLEOTIDE SEQUENCE [LARGE SCALE GENOMIC DNA]</scope>
    <source>
        <strain evidence="6 7">KJ40-1</strain>
    </source>
</reference>
<keyword evidence="7" id="KW-1185">Reference proteome</keyword>
<dbReference type="PROSITE" id="PS51635">
    <property type="entry name" value="PNPLA"/>
    <property type="match status" value="1"/>
</dbReference>
<dbReference type="SUPFAM" id="SSF52151">
    <property type="entry name" value="FabD/lysophospholipase-like"/>
    <property type="match status" value="1"/>
</dbReference>
<feature type="short sequence motif" description="GXSXG" evidence="4">
    <location>
        <begin position="38"/>
        <end position="42"/>
    </location>
</feature>
<evidence type="ECO:0000256" key="1">
    <source>
        <dbReference type="ARBA" id="ARBA00022801"/>
    </source>
</evidence>
<evidence type="ECO:0000313" key="7">
    <source>
        <dbReference type="Proteomes" id="UP001210678"/>
    </source>
</evidence>
<keyword evidence="2 4" id="KW-0442">Lipid degradation</keyword>
<name>A0ABT4YUR8_9VIBR</name>